<evidence type="ECO:0000313" key="2">
    <source>
        <dbReference type="EMBL" id="GAA3002156.1"/>
    </source>
</evidence>
<reference evidence="2 3" key="1">
    <citation type="journal article" date="2019" name="Int. J. Syst. Evol. Microbiol.">
        <title>The Global Catalogue of Microorganisms (GCM) 10K type strain sequencing project: providing services to taxonomists for standard genome sequencing and annotation.</title>
        <authorList>
            <consortium name="The Broad Institute Genomics Platform"/>
            <consortium name="The Broad Institute Genome Sequencing Center for Infectious Disease"/>
            <person name="Wu L."/>
            <person name="Ma J."/>
        </authorList>
    </citation>
    <scope>NUCLEOTIDE SEQUENCE [LARGE SCALE GENOMIC DNA]</scope>
    <source>
        <strain evidence="2 3">JCM 3106</strain>
    </source>
</reference>
<feature type="region of interest" description="Disordered" evidence="1">
    <location>
        <begin position="130"/>
        <end position="463"/>
    </location>
</feature>
<feature type="compositionally biased region" description="Pro residues" evidence="1">
    <location>
        <begin position="179"/>
        <end position="194"/>
    </location>
</feature>
<feature type="compositionally biased region" description="Basic and acidic residues" evidence="1">
    <location>
        <begin position="412"/>
        <end position="421"/>
    </location>
</feature>
<proteinExistence type="predicted"/>
<protein>
    <submittedName>
        <fullName evidence="2">Uncharacterized protein</fullName>
    </submittedName>
</protein>
<evidence type="ECO:0000256" key="1">
    <source>
        <dbReference type="SAM" id="MobiDB-lite"/>
    </source>
</evidence>
<sequence>MTPSRKPSRATVITASVAIGVFGAGAGLGTVVALRPDTGEGQVMRLAAGTYLLDDQAGAWTSSASPGGDQPLPLSGADAGSTISKGSAAGDAAAQRVCLTTTVDGHAVGTAAEGCVALPVLAAAAAAPLAQRPGNPKSTPAPPAKSSAPEKEKPKEKPKASAAPRSNAQAARRTSAPLQPAPDPAPVARPPVAPPVVNERPAKPAPTPTKKVSGDITQNEKQSEKESGSVIERPAETVVAPPKPAPETGGTRSSDPSRPSQPRPTADRPSQPQPGPTADRPSRPQPGPTGDRPSRPQPGPTADRPSQPTGDPQPQPRPTGDGRPSQPRPTTGDRPSQPGEGPRHSRPTGTLKPAIRSGPGGPAVPSGEVAPPETRPTDDARPPSRKAQPGETAAPAPVPAPPTAEPAEPAEPGERSQERDPSGTQPSAGPGRNASQGPDGTVLTPATPRLPGGGPDGGVSLPIFEDPELLRRAHEALGLDRGMRYTDENGVWDLNIAPPGTPPCRDYTAEEIDALSSSRGDGAATGRRAIPRDSCVWPAFVRWLYAAPAPGEVSNWTKFTGLPQRNLELVVTDPPPVPLPRPIPGGEEPLPAEPGQDVPGDSGNDREGAGRSGQDEANPAPPAPDRQGQDRSDPAQPGPVQPDSGRPGPAEGQEARQDSGWNTGERGAPLPPDQGQVEPDPDEYDGR</sequence>
<dbReference type="Proteomes" id="UP001499930">
    <property type="component" value="Unassembled WGS sequence"/>
</dbReference>
<comment type="caution">
    <text evidence="2">The sequence shown here is derived from an EMBL/GenBank/DDBJ whole genome shotgun (WGS) entry which is preliminary data.</text>
</comment>
<organism evidence="2 3">
    <name type="scientific">Streptosporangium longisporum</name>
    <dbReference type="NCBI Taxonomy" id="46187"/>
    <lineage>
        <taxon>Bacteria</taxon>
        <taxon>Bacillati</taxon>
        <taxon>Actinomycetota</taxon>
        <taxon>Actinomycetes</taxon>
        <taxon>Streptosporangiales</taxon>
        <taxon>Streptosporangiaceae</taxon>
        <taxon>Streptosporangium</taxon>
    </lineage>
</organism>
<feature type="compositionally biased region" description="Pro residues" evidence="1">
    <location>
        <begin position="573"/>
        <end position="583"/>
    </location>
</feature>
<feature type="region of interest" description="Disordered" evidence="1">
    <location>
        <begin position="61"/>
        <end position="80"/>
    </location>
</feature>
<feature type="compositionally biased region" description="Basic and acidic residues" evidence="1">
    <location>
        <begin position="148"/>
        <end position="159"/>
    </location>
</feature>
<keyword evidence="3" id="KW-1185">Reference proteome</keyword>
<feature type="compositionally biased region" description="Low complexity" evidence="1">
    <location>
        <begin position="160"/>
        <end position="173"/>
    </location>
</feature>
<feature type="region of interest" description="Disordered" evidence="1">
    <location>
        <begin position="570"/>
        <end position="687"/>
    </location>
</feature>
<name>A0ABN3XXN1_9ACTN</name>
<dbReference type="EMBL" id="BAAAWD010000006">
    <property type="protein sequence ID" value="GAA3002156.1"/>
    <property type="molecule type" value="Genomic_DNA"/>
</dbReference>
<evidence type="ECO:0000313" key="3">
    <source>
        <dbReference type="Proteomes" id="UP001499930"/>
    </source>
</evidence>
<feature type="compositionally biased region" description="Low complexity" evidence="1">
    <location>
        <begin position="584"/>
        <end position="595"/>
    </location>
</feature>
<accession>A0ABN3XXN1</accession>
<feature type="compositionally biased region" description="Low complexity" evidence="1">
    <location>
        <begin position="252"/>
        <end position="264"/>
    </location>
</feature>
<gene>
    <name evidence="2" type="ORF">GCM10017559_24200</name>
</gene>
<feature type="compositionally biased region" description="Polar residues" evidence="1">
    <location>
        <begin position="422"/>
        <end position="438"/>
    </location>
</feature>